<proteinExistence type="inferred from homology"/>
<gene>
    <name evidence="5" type="ORF">DFQ04_3625</name>
</gene>
<dbReference type="Proteomes" id="UP000294535">
    <property type="component" value="Unassembled WGS sequence"/>
</dbReference>
<dbReference type="Pfam" id="PF00171">
    <property type="entry name" value="Aldedh"/>
    <property type="match status" value="1"/>
</dbReference>
<reference evidence="5 6" key="1">
    <citation type="submission" date="2019-03" db="EMBL/GenBank/DDBJ databases">
        <title>Genomic Encyclopedia of Type Strains, Phase III (KMG-III): the genomes of soil and plant-associated and newly described type strains.</title>
        <authorList>
            <person name="Whitman W."/>
        </authorList>
    </citation>
    <scope>NUCLEOTIDE SEQUENCE [LARGE SCALE GENOMIC DNA]</scope>
    <source>
        <strain evidence="5 6">CECT 8446</strain>
    </source>
</reference>
<dbReference type="InterPro" id="IPR047110">
    <property type="entry name" value="GABD/Sad-like"/>
</dbReference>
<protein>
    <submittedName>
        <fullName evidence="5">Succinate-semialdehyde dehydrogenase/glutarate-semialdehyde dehydrogenase</fullName>
    </submittedName>
</protein>
<dbReference type="InterPro" id="IPR016163">
    <property type="entry name" value="Ald_DH_C"/>
</dbReference>
<evidence type="ECO:0000313" key="6">
    <source>
        <dbReference type="Proteomes" id="UP000294535"/>
    </source>
</evidence>
<accession>A0A4R6T0V2</accession>
<organism evidence="5 6">
    <name type="scientific">Algoriphagus boseongensis</name>
    <dbReference type="NCBI Taxonomy" id="1442587"/>
    <lineage>
        <taxon>Bacteria</taxon>
        <taxon>Pseudomonadati</taxon>
        <taxon>Bacteroidota</taxon>
        <taxon>Cytophagia</taxon>
        <taxon>Cytophagales</taxon>
        <taxon>Cyclobacteriaceae</taxon>
        <taxon>Algoriphagus</taxon>
    </lineage>
</organism>
<keyword evidence="3" id="KW-0560">Oxidoreductase</keyword>
<dbReference type="InterPro" id="IPR044148">
    <property type="entry name" value="ALDH_GabD1-like"/>
</dbReference>
<dbReference type="FunFam" id="3.40.605.10:FF:000012">
    <property type="entry name" value="NAD-dependent succinate-semialdehyde dehydrogenase"/>
    <property type="match status" value="1"/>
</dbReference>
<dbReference type="Gene3D" id="3.40.605.10">
    <property type="entry name" value="Aldehyde Dehydrogenase, Chain A, domain 1"/>
    <property type="match status" value="1"/>
</dbReference>
<comment type="similarity">
    <text evidence="1">Belongs to the aldehyde dehydrogenase family.</text>
</comment>
<dbReference type="SUPFAM" id="SSF53720">
    <property type="entry name" value="ALDH-like"/>
    <property type="match status" value="1"/>
</dbReference>
<evidence type="ECO:0000313" key="5">
    <source>
        <dbReference type="EMBL" id="TDQ13589.1"/>
    </source>
</evidence>
<sequence>MKLIKSINPFSGEVLKEFVPLTPREMEISAEKAQNTFESWKKSSFTDRSSLLKRAANELRENREHYAKLISLEMGKVIKESRAEVEKCAWVCDFYAEKGEEFLQSDRIDLPDGKKAKVLYQPFGVILAVMPWNFPFWQVFRFAAPTLMAGNTALLKHASNVPQCALAIQEVFEKAGFPEGAFQTLLIDSDSTLRLLENPIIKAASLTGSEKAGAAVASTAGKHIKKTLLELGGSDPFIVLADADIEKAAETAVKARMINFGQSCIAAKRFIVEESVYDEFLALFKKHLSALKKGNPLDEDSDFACIARPDLAVELFEQVQKTKEMGGKIVVGGKAPTGNPADFEPTILTDIPHDSPAFSEELFGPVASIFKVKNVQEAISLANATEFGLGGSLWTKDLKKGELIAAEIETGAVFLNSMVASNPWLPFGGIKKSGYGRELARHGILEFVNAKTVYLG</sequence>
<dbReference type="GO" id="GO:0004777">
    <property type="term" value="F:succinate-semialdehyde dehydrogenase (NAD+) activity"/>
    <property type="evidence" value="ECO:0007669"/>
    <property type="project" value="TreeGrafter"/>
</dbReference>
<dbReference type="InterPro" id="IPR015590">
    <property type="entry name" value="Aldehyde_DH_dom"/>
</dbReference>
<name>A0A4R6T0V2_9BACT</name>
<dbReference type="InterPro" id="IPR016161">
    <property type="entry name" value="Ald_DH/histidinol_DH"/>
</dbReference>
<dbReference type="PANTHER" id="PTHR43217:SF1">
    <property type="entry name" value="SUCCINATE SEMIALDEHYDE DEHYDROGENASE [NAD(P)+] SAD"/>
    <property type="match status" value="1"/>
</dbReference>
<dbReference type="GO" id="GO:0004030">
    <property type="term" value="F:aldehyde dehydrogenase [NAD(P)+] activity"/>
    <property type="evidence" value="ECO:0007669"/>
    <property type="project" value="InterPro"/>
</dbReference>
<comment type="caution">
    <text evidence="5">The sequence shown here is derived from an EMBL/GenBank/DDBJ whole genome shotgun (WGS) entry which is preliminary data.</text>
</comment>
<evidence type="ECO:0000256" key="2">
    <source>
        <dbReference type="ARBA" id="ARBA00022857"/>
    </source>
</evidence>
<keyword evidence="6" id="KW-1185">Reference proteome</keyword>
<dbReference type="RefSeq" id="WP_133558411.1">
    <property type="nucleotide sequence ID" value="NZ_SNYF01000011.1"/>
</dbReference>
<dbReference type="Gene3D" id="3.40.309.10">
    <property type="entry name" value="Aldehyde Dehydrogenase, Chain A, domain 2"/>
    <property type="match status" value="1"/>
</dbReference>
<keyword evidence="2" id="KW-0521">NADP</keyword>
<feature type="domain" description="Aldehyde dehydrogenase" evidence="4">
    <location>
        <begin position="4"/>
        <end position="453"/>
    </location>
</feature>
<dbReference type="AlphaFoldDB" id="A0A4R6T0V2"/>
<dbReference type="PANTHER" id="PTHR43217">
    <property type="entry name" value="SUCCINATE SEMIALDEHYDE DEHYDROGENASE [NAD(P)+] SAD"/>
    <property type="match status" value="1"/>
</dbReference>
<evidence type="ECO:0000259" key="4">
    <source>
        <dbReference type="Pfam" id="PF00171"/>
    </source>
</evidence>
<evidence type="ECO:0000256" key="1">
    <source>
        <dbReference type="ARBA" id="ARBA00009986"/>
    </source>
</evidence>
<dbReference type="FunFam" id="3.40.309.10:FF:000009">
    <property type="entry name" value="Aldehyde dehydrogenase A"/>
    <property type="match status" value="1"/>
</dbReference>
<dbReference type="InterPro" id="IPR016162">
    <property type="entry name" value="Ald_DH_N"/>
</dbReference>
<dbReference type="OrthoDB" id="973869at2"/>
<evidence type="ECO:0000256" key="3">
    <source>
        <dbReference type="ARBA" id="ARBA00023002"/>
    </source>
</evidence>
<dbReference type="EMBL" id="SNYF01000011">
    <property type="protein sequence ID" value="TDQ13589.1"/>
    <property type="molecule type" value="Genomic_DNA"/>
</dbReference>
<dbReference type="CDD" id="cd07100">
    <property type="entry name" value="ALDH_SSADH1_GabD1"/>
    <property type="match status" value="1"/>
</dbReference>